<keyword evidence="9 14" id="KW-0067">ATP-binding</keyword>
<feature type="binding site" evidence="14">
    <location>
        <position position="1125"/>
    </location>
    <ligand>
        <name>[4Fe-4S] cluster</name>
        <dbReference type="ChEBI" id="CHEBI:49883"/>
    </ligand>
</feature>
<keyword evidence="17" id="KW-1185">Reference proteome</keyword>
<dbReference type="EMBL" id="FQXD01000003">
    <property type="protein sequence ID" value="SHH05771.1"/>
    <property type="molecule type" value="Genomic_DNA"/>
</dbReference>
<dbReference type="NCBIfam" id="TIGR02773">
    <property type="entry name" value="addB_Gpos"/>
    <property type="match status" value="1"/>
</dbReference>
<keyword evidence="5 14" id="KW-0227">DNA damage</keyword>
<dbReference type="GO" id="GO:0051539">
    <property type="term" value="F:4 iron, 4 sulfur cluster binding"/>
    <property type="evidence" value="ECO:0007669"/>
    <property type="project" value="UniProtKB-KW"/>
</dbReference>
<keyword evidence="10 14" id="KW-0408">Iron</keyword>
<reference evidence="17" key="1">
    <citation type="submission" date="2016-11" db="EMBL/GenBank/DDBJ databases">
        <authorList>
            <person name="Varghese N."/>
            <person name="Submissions S."/>
        </authorList>
    </citation>
    <scope>NUCLEOTIDE SEQUENCE [LARGE SCALE GENOMIC DNA]</scope>
    <source>
        <strain evidence="17">CGMCC 1.6496</strain>
    </source>
</reference>
<dbReference type="SUPFAM" id="SSF52540">
    <property type="entry name" value="P-loop containing nucleoside triphosphate hydrolases"/>
    <property type="match status" value="1"/>
</dbReference>
<evidence type="ECO:0000256" key="12">
    <source>
        <dbReference type="ARBA" id="ARBA00023125"/>
    </source>
</evidence>
<dbReference type="GO" id="GO:0005524">
    <property type="term" value="F:ATP binding"/>
    <property type="evidence" value="ECO:0007669"/>
    <property type="project" value="UniProtKB-UniRule"/>
</dbReference>
<evidence type="ECO:0000256" key="13">
    <source>
        <dbReference type="ARBA" id="ARBA00023204"/>
    </source>
</evidence>
<feature type="binding site" evidence="14">
    <location>
        <position position="802"/>
    </location>
    <ligand>
        <name>[4Fe-4S] cluster</name>
        <dbReference type="ChEBI" id="CHEBI:49883"/>
    </ligand>
</feature>
<dbReference type="InterPro" id="IPR011604">
    <property type="entry name" value="PDDEXK-like_dom_sf"/>
</dbReference>
<dbReference type="GO" id="GO:0003690">
    <property type="term" value="F:double-stranded DNA binding"/>
    <property type="evidence" value="ECO:0007669"/>
    <property type="project" value="UniProtKB-UniRule"/>
</dbReference>
<evidence type="ECO:0000256" key="11">
    <source>
        <dbReference type="ARBA" id="ARBA00023014"/>
    </source>
</evidence>
<dbReference type="Gene3D" id="3.40.50.300">
    <property type="entry name" value="P-loop containing nucleotide triphosphate hydrolases"/>
    <property type="match status" value="3"/>
</dbReference>
<dbReference type="PANTHER" id="PTHR30591">
    <property type="entry name" value="RECBCD ENZYME SUBUNIT RECC"/>
    <property type="match status" value="1"/>
</dbReference>
<comment type="subunit">
    <text evidence="14">Heterodimer of AddA and AddB.</text>
</comment>
<feature type="domain" description="UvrD-like helicase C-terminal" evidence="15">
    <location>
        <begin position="283"/>
        <end position="600"/>
    </location>
</feature>
<evidence type="ECO:0000256" key="7">
    <source>
        <dbReference type="ARBA" id="ARBA00022806"/>
    </source>
</evidence>
<dbReference type="EC" id="3.1.-.-" evidence="14"/>
<keyword evidence="13 14" id="KW-0234">DNA repair</keyword>
<dbReference type="InterPro" id="IPR038726">
    <property type="entry name" value="PDDEXK_AddAB-type"/>
</dbReference>
<dbReference type="Gene3D" id="3.90.320.10">
    <property type="match status" value="1"/>
</dbReference>
<dbReference type="RefSeq" id="WP_073006130.1">
    <property type="nucleotide sequence ID" value="NZ_FQXD01000003.1"/>
</dbReference>
<sequence length="1165" mass="135543">MGLRFITGRVGTGKSGRIFDEIKEKLLDQPQGAAIFYLVPDQMTFQQEYNLFKDKDIRGSIRAQVVSFSRLAWRVLQETGGGNKPFISTIGMQMMLRKIMEEKQGEWHVFQHAMEKHGFIEQLETMITEFKRYAITPELLQAKMEHMNSYVHKKTGEESLLHKLEDLLYIYEKLLLSLQGKYIDGEDQLQLLADKIAHSRLLEHAEIYIDGFYRFTPTELIVIEALLKKCKQVTVALTVDKPEEEPTSEVDLFYQTKETFYALKQLAASIDVTVEETMKLDPAYGRFRNRPYFAHLEQYFDHRPAPTYEQPVPIQIAEAVHPRAEVEGAAQQIIHLVRDEGYRYQDMALFIRQTDMYHDLIATIFHDYDIPVFIDEKRTMLNHPLMEFIRSALDVVEGNWRYDAVFRLLKTSFVPILDKEYPLTADAIDELENYVLEYGVRSRASWFSKKDWIFQRFRGFDQLSQTDTERETQLRINRYRQQVVKAFEGFDTQLREAETVKEKCVCLYELMEELQVPTKLEQLRAEYDEQAEIEKGREQEQVWDAIIQLLDEMVEMVGEETMSLPVFRKTLEAGLETLKFAHVPPSIDHVIVGSIDRSRISDIRCAFLLGVNEGIWPMKPPVDGLINEQERNLLADHGVQLAETSKRQLLDDWFYMYVSFTVASDQLWISYPLSDEEGNTKMPSQLIKRIENLFPSCCEHQLLQEPDELLEADRFVTTPHKTRAALTAQLARYRKGYPIKPIWWHVLNWYIMQEKKNGTTYRILQSLYYQNKPSNLSSETVEQLYPKQIQASVSRLETYYRCSYQHFAKYSLGLEERRTYKLDAPDIGQLFHEALKTITEWIQQGNKEFSQLTQADAVSYAHQAITKLSPILQHQILHSSNRYQYIQQKLEEVIARATYVLSEQARRSHFSPVGLELGFGNNQDLPPLTVPLQNGFELMLRGRIDRVDKAVKDDELFLRIIDYKSSAKELNLLEVYYGLALQMLTYLDVVITHSEKWLGVKATPAGILYFHVHNPMITGQDKLDDATIEKELFKKYKMQGLLLADEDIAKLMDQALESGASQIIPAAIKKNGGFYSYSKVADERTMKHLQQHVHQLMTQAGIDMTHGAIDLNPYYFKQQNACTHCPFQSVCQFDPTIPTNDYRKLADMKQDEILKRMQAEEDATW</sequence>
<dbReference type="AlphaFoldDB" id="A0A1M5PW80"/>
<dbReference type="HAMAP" id="MF_01452">
    <property type="entry name" value="AddB_type1"/>
    <property type="match status" value="1"/>
</dbReference>
<keyword evidence="3 14" id="KW-0479">Metal-binding</keyword>
<evidence type="ECO:0000256" key="2">
    <source>
        <dbReference type="ARBA" id="ARBA00022722"/>
    </source>
</evidence>
<evidence type="ECO:0000259" key="15">
    <source>
        <dbReference type="PROSITE" id="PS51217"/>
    </source>
</evidence>
<accession>A0A1M5PW80</accession>
<feature type="binding site" evidence="14">
    <location>
        <position position="1122"/>
    </location>
    <ligand>
        <name>[4Fe-4S] cluster</name>
        <dbReference type="ChEBI" id="CHEBI:49883"/>
    </ligand>
</feature>
<evidence type="ECO:0000256" key="5">
    <source>
        <dbReference type="ARBA" id="ARBA00022763"/>
    </source>
</evidence>
<dbReference type="Pfam" id="PF21445">
    <property type="entry name" value="ADDB_N"/>
    <property type="match status" value="1"/>
</dbReference>
<evidence type="ECO:0000313" key="17">
    <source>
        <dbReference type="Proteomes" id="UP000184079"/>
    </source>
</evidence>
<protein>
    <recommendedName>
        <fullName evidence="14">ATP-dependent helicase/deoxyribonuclease subunit B</fullName>
        <ecNumber evidence="14">3.1.-.-</ecNumber>
    </recommendedName>
    <alternativeName>
        <fullName evidence="14">ATP-dependent helicase/nuclease subunit AddB</fullName>
    </alternativeName>
</protein>
<keyword evidence="12 14" id="KW-0238">DNA-binding</keyword>
<dbReference type="OrthoDB" id="9758506at2"/>
<name>A0A1M5PW80_9BACI</name>
<dbReference type="InterPro" id="IPR014140">
    <property type="entry name" value="DNA_helicase_suAddB"/>
</dbReference>
<comment type="function">
    <text evidence="14">The heterodimer acts as both an ATP-dependent DNA helicase and an ATP-dependent, dual-direction single-stranded exonuclease. Recognizes the chi site generating a DNA molecule suitable for the initiation of homologous recombination. The AddB subunit has 5' -&gt; 3' nuclease activity but not helicase activity.</text>
</comment>
<dbReference type="Pfam" id="PF12705">
    <property type="entry name" value="PDDEXK_1"/>
    <property type="match status" value="1"/>
</dbReference>
<evidence type="ECO:0000256" key="14">
    <source>
        <dbReference type="HAMAP-Rule" id="MF_01452"/>
    </source>
</evidence>
<dbReference type="GO" id="GO:0004386">
    <property type="term" value="F:helicase activity"/>
    <property type="evidence" value="ECO:0007669"/>
    <property type="project" value="UniProtKB-KW"/>
</dbReference>
<dbReference type="PANTHER" id="PTHR30591:SF1">
    <property type="entry name" value="RECBCD ENZYME SUBUNIT RECC"/>
    <property type="match status" value="1"/>
</dbReference>
<dbReference type="Gene3D" id="6.10.140.1030">
    <property type="match status" value="1"/>
</dbReference>
<keyword evidence="11 14" id="KW-0411">Iron-sulfur</keyword>
<dbReference type="Proteomes" id="UP000184079">
    <property type="component" value="Unassembled WGS sequence"/>
</dbReference>
<evidence type="ECO:0000256" key="1">
    <source>
        <dbReference type="ARBA" id="ARBA00022485"/>
    </source>
</evidence>
<keyword evidence="6 14" id="KW-0378">Hydrolase</keyword>
<evidence type="ECO:0000256" key="4">
    <source>
        <dbReference type="ARBA" id="ARBA00022741"/>
    </source>
</evidence>
<comment type="cofactor">
    <cofactor evidence="14">
        <name>[4Fe-4S] cluster</name>
        <dbReference type="ChEBI" id="CHEBI:49883"/>
    </cofactor>
    <text evidence="14">Binds 1 [4Fe-4S] cluster.</text>
</comment>
<dbReference type="InterPro" id="IPR014017">
    <property type="entry name" value="DNA_helicase_UvrD-like_C"/>
</dbReference>
<feature type="binding site" evidence="14">
    <location>
        <position position="1131"/>
    </location>
    <ligand>
        <name>[4Fe-4S] cluster</name>
        <dbReference type="ChEBI" id="CHEBI:49883"/>
    </ligand>
</feature>
<comment type="miscellaneous">
    <text evidence="14">Despite having conserved helicase domains, this subunit does not have helicase activity.</text>
</comment>
<keyword evidence="8 14" id="KW-0269">Exonuclease</keyword>
<evidence type="ECO:0000256" key="9">
    <source>
        <dbReference type="ARBA" id="ARBA00022840"/>
    </source>
</evidence>
<dbReference type="InterPro" id="IPR049035">
    <property type="entry name" value="ADDB_N"/>
</dbReference>
<dbReference type="PROSITE" id="PS51217">
    <property type="entry name" value="UVRD_HELICASE_CTER"/>
    <property type="match status" value="1"/>
</dbReference>
<comment type="similarity">
    <text evidence="14">Belongs to the helicase family. AddB/RexB type 1 subfamily.</text>
</comment>
<keyword evidence="7 14" id="KW-0347">Helicase</keyword>
<keyword evidence="4 14" id="KW-0547">Nucleotide-binding</keyword>
<comment type="cofactor">
    <cofactor evidence="14">
        <name>Mg(2+)</name>
        <dbReference type="ChEBI" id="CHEBI:18420"/>
    </cofactor>
</comment>
<evidence type="ECO:0000313" key="16">
    <source>
        <dbReference type="EMBL" id="SHH05771.1"/>
    </source>
</evidence>
<evidence type="ECO:0000256" key="8">
    <source>
        <dbReference type="ARBA" id="ARBA00022839"/>
    </source>
</evidence>
<evidence type="ECO:0000256" key="10">
    <source>
        <dbReference type="ARBA" id="ARBA00023004"/>
    </source>
</evidence>
<gene>
    <name evidence="14" type="primary">addB</name>
    <name evidence="16" type="ORF">SAMN05421807_103228</name>
</gene>
<dbReference type="GO" id="GO:0046872">
    <property type="term" value="F:metal ion binding"/>
    <property type="evidence" value="ECO:0007669"/>
    <property type="project" value="UniProtKB-KW"/>
</dbReference>
<keyword evidence="1 14" id="KW-0004">4Fe-4S</keyword>
<organism evidence="16 17">
    <name type="scientific">Virgibacillus chiguensis</name>
    <dbReference type="NCBI Taxonomy" id="411959"/>
    <lineage>
        <taxon>Bacteria</taxon>
        <taxon>Bacillati</taxon>
        <taxon>Bacillota</taxon>
        <taxon>Bacilli</taxon>
        <taxon>Bacillales</taxon>
        <taxon>Bacillaceae</taxon>
        <taxon>Virgibacillus</taxon>
    </lineage>
</organism>
<keyword evidence="2 14" id="KW-0540">Nuclease</keyword>
<dbReference type="GO" id="GO:0000724">
    <property type="term" value="P:double-strand break repair via homologous recombination"/>
    <property type="evidence" value="ECO:0007669"/>
    <property type="project" value="UniProtKB-UniRule"/>
</dbReference>
<evidence type="ECO:0000256" key="3">
    <source>
        <dbReference type="ARBA" id="ARBA00022723"/>
    </source>
</evidence>
<evidence type="ECO:0000256" key="6">
    <source>
        <dbReference type="ARBA" id="ARBA00022801"/>
    </source>
</evidence>
<dbReference type="InterPro" id="IPR027417">
    <property type="entry name" value="P-loop_NTPase"/>
</dbReference>
<dbReference type="GO" id="GO:0008409">
    <property type="term" value="F:5'-3' exonuclease activity"/>
    <property type="evidence" value="ECO:0007669"/>
    <property type="project" value="UniProtKB-UniRule"/>
</dbReference>
<proteinExistence type="inferred from homology"/>